<organism evidence="2 3">
    <name type="scientific">Melipona bicolor</name>
    <dbReference type="NCBI Taxonomy" id="60889"/>
    <lineage>
        <taxon>Eukaryota</taxon>
        <taxon>Metazoa</taxon>
        <taxon>Ecdysozoa</taxon>
        <taxon>Arthropoda</taxon>
        <taxon>Hexapoda</taxon>
        <taxon>Insecta</taxon>
        <taxon>Pterygota</taxon>
        <taxon>Neoptera</taxon>
        <taxon>Endopterygota</taxon>
        <taxon>Hymenoptera</taxon>
        <taxon>Apocrita</taxon>
        <taxon>Aculeata</taxon>
        <taxon>Apoidea</taxon>
        <taxon>Anthophila</taxon>
        <taxon>Apidae</taxon>
        <taxon>Melipona</taxon>
    </lineage>
</organism>
<comment type="caution">
    <text evidence="2">The sequence shown here is derived from an EMBL/GenBank/DDBJ whole genome shotgun (WGS) entry which is preliminary data.</text>
</comment>
<accession>A0AA40KXD9</accession>
<feature type="compositionally biased region" description="Basic residues" evidence="1">
    <location>
        <begin position="107"/>
        <end position="117"/>
    </location>
</feature>
<gene>
    <name evidence="2" type="ORF">K0M31_001025</name>
</gene>
<reference evidence="2" key="1">
    <citation type="submission" date="2021-10" db="EMBL/GenBank/DDBJ databases">
        <title>Melipona bicolor Genome sequencing and assembly.</title>
        <authorList>
            <person name="Araujo N.S."/>
            <person name="Arias M.C."/>
        </authorList>
    </citation>
    <scope>NUCLEOTIDE SEQUENCE</scope>
    <source>
        <strain evidence="2">USP_2M_L1-L4_2017</strain>
        <tissue evidence="2">Whole body</tissue>
    </source>
</reference>
<feature type="region of interest" description="Disordered" evidence="1">
    <location>
        <begin position="93"/>
        <end position="118"/>
    </location>
</feature>
<feature type="compositionally biased region" description="Low complexity" evidence="1">
    <location>
        <begin position="97"/>
        <end position="106"/>
    </location>
</feature>
<evidence type="ECO:0000313" key="2">
    <source>
        <dbReference type="EMBL" id="KAK1136475.1"/>
    </source>
</evidence>
<name>A0AA40KXD9_9HYME</name>
<keyword evidence="3" id="KW-1185">Reference proteome</keyword>
<dbReference type="EMBL" id="JAHYIQ010000001">
    <property type="protein sequence ID" value="KAK1136475.1"/>
    <property type="molecule type" value="Genomic_DNA"/>
</dbReference>
<dbReference type="Proteomes" id="UP001177670">
    <property type="component" value="Unassembled WGS sequence"/>
</dbReference>
<evidence type="ECO:0000256" key="1">
    <source>
        <dbReference type="SAM" id="MobiDB-lite"/>
    </source>
</evidence>
<dbReference type="AlphaFoldDB" id="A0AA40KXD9"/>
<protein>
    <submittedName>
        <fullName evidence="2">Uncharacterized protein</fullName>
    </submittedName>
</protein>
<evidence type="ECO:0000313" key="3">
    <source>
        <dbReference type="Proteomes" id="UP001177670"/>
    </source>
</evidence>
<sequence length="140" mass="16624">MTFEELKLKIQIGLQWTTILRLKSLILIITSDTNIEKQRNKLFDQNLASFSFFSFKINTRCVCSKTFERRCMRIRRSGQVGSRGRLTCRFVPRETKQQQQQQQQQKQQRRKKAASKWKRVDARVQALVVRLKYSSHSTAQ</sequence>
<proteinExistence type="predicted"/>